<reference evidence="2" key="7">
    <citation type="submission" date="2021-09" db="EMBL/GenBank/DDBJ databases">
        <authorList>
            <person name="Gilroy R."/>
        </authorList>
    </citation>
    <scope>NUCLEOTIDE SEQUENCE</scope>
    <source>
        <strain evidence="2">CHK194-22301</strain>
    </source>
</reference>
<evidence type="ECO:0000313" key="14">
    <source>
        <dbReference type="Proteomes" id="UP000322051"/>
    </source>
</evidence>
<dbReference type="EMBL" id="DYXB01000140">
    <property type="protein sequence ID" value="HJF10838.1"/>
    <property type="molecule type" value="Genomic_DNA"/>
</dbReference>
<dbReference type="EMBL" id="LYQW01000030">
    <property type="protein sequence ID" value="OXC22230.1"/>
    <property type="molecule type" value="Genomic_DNA"/>
</dbReference>
<reference evidence="14 15" key="5">
    <citation type="submission" date="2019-09" db="EMBL/GenBank/DDBJ databases">
        <title>Comparative analysis of L. crispatus genomes revealed niche specific adaptation to different host and body sites.</title>
        <authorList>
            <person name="Pan M."/>
            <person name="Hidalgo-Cantabrana C."/>
            <person name="Barrangou R."/>
        </authorList>
    </citation>
    <scope>NUCLEOTIDE SEQUENCE [LARGE SCALE GENOMIC DNA]</scope>
    <source>
        <strain evidence="4 15">NCK2488</strain>
        <strain evidence="3 14">NCK973</strain>
    </source>
</reference>
<gene>
    <name evidence="6" type="ORF">ABVC42_04520</name>
    <name evidence="5" type="ORF">AEL95_07400</name>
    <name evidence="7" type="ORF">AYP82_09585</name>
    <name evidence="8" type="ORF">CYJ79_07450</name>
    <name evidence="9" type="ORF">ERD32_09275</name>
    <name evidence="3" type="ORF">F1C02_06240</name>
    <name evidence="4" type="ORF">F1C09_09020</name>
    <name evidence="2" type="ORF">K8V23_08680</name>
</gene>
<evidence type="ECO:0000313" key="8">
    <source>
        <dbReference type="EMBL" id="PLT10982.1"/>
    </source>
</evidence>
<comment type="caution">
    <text evidence="5">The sequence shown here is derived from an EMBL/GenBank/DDBJ whole genome shotgun (WGS) entry which is preliminary data.</text>
</comment>
<feature type="domain" description="Pyridoxamine 5'-phosphate oxidase N-terminal" evidence="1">
    <location>
        <begin position="24"/>
        <end position="127"/>
    </location>
</feature>
<evidence type="ECO:0000313" key="13">
    <source>
        <dbReference type="Proteomes" id="UP000289808"/>
    </source>
</evidence>
<dbReference type="Proteomes" id="UP000067598">
    <property type="component" value="Unassembled WGS sequence"/>
</dbReference>
<dbReference type="Proteomes" id="UP000289808">
    <property type="component" value="Unassembled WGS sequence"/>
</dbReference>
<reference evidence="8 12" key="3">
    <citation type="submission" date="2017-12" db="EMBL/GenBank/DDBJ databases">
        <title>Phylogenetic diversity of female urinary microbiome.</title>
        <authorList>
            <person name="Thomas-White K."/>
            <person name="Wolfe A.J."/>
        </authorList>
    </citation>
    <scope>NUCLEOTIDE SEQUENCE [LARGE SCALE GENOMIC DNA]</scope>
    <source>
        <strain evidence="8 12">UMB0085</strain>
    </source>
</reference>
<protein>
    <submittedName>
        <fullName evidence="2">Pyridoxamine 5'-phosphate oxidase family protein</fullName>
    </submittedName>
</protein>
<dbReference type="EMBL" id="JBETVU010000012">
    <property type="protein sequence ID" value="MES5149192.1"/>
    <property type="molecule type" value="Genomic_DNA"/>
</dbReference>
<reference evidence="7 11" key="2">
    <citation type="submission" date="2016-05" db="EMBL/GenBank/DDBJ databases">
        <authorList>
            <person name="Johnson T.J."/>
            <person name="Youmans B.P."/>
            <person name="Case K.A."/>
        </authorList>
    </citation>
    <scope>NUCLEOTIDE SEQUENCE [LARGE SCALE GENOMIC DNA]</scope>
    <source>
        <strain evidence="7 11">UMNLC6</strain>
    </source>
</reference>
<evidence type="ECO:0000313" key="2">
    <source>
        <dbReference type="EMBL" id="HJF10838.1"/>
    </source>
</evidence>
<reference evidence="9 13" key="4">
    <citation type="submission" date="2019-01" db="EMBL/GenBank/DDBJ databases">
        <title>The genome sequence of Lactobacillus crispatus L49.</title>
        <authorList>
            <person name="Zhong J."/>
            <person name="Zhang J."/>
        </authorList>
    </citation>
    <scope>NUCLEOTIDE SEQUENCE [LARGE SCALE GENOMIC DNA]</scope>
    <source>
        <strain evidence="9 13">L49</strain>
    </source>
</reference>
<evidence type="ECO:0000259" key="1">
    <source>
        <dbReference type="Pfam" id="PF01243"/>
    </source>
</evidence>
<evidence type="ECO:0000313" key="12">
    <source>
        <dbReference type="Proteomes" id="UP000235119"/>
    </source>
</evidence>
<accession>A0A109DHZ4</accession>
<dbReference type="OMA" id="VEHEYID"/>
<dbReference type="GeneID" id="69823470"/>
<dbReference type="Proteomes" id="UP000322051">
    <property type="component" value="Unassembled WGS sequence"/>
</dbReference>
<dbReference type="STRING" id="47770.GCA_001567095_01024"/>
<evidence type="ECO:0000313" key="9">
    <source>
        <dbReference type="EMBL" id="RXF56975.1"/>
    </source>
</evidence>
<evidence type="ECO:0000313" key="3">
    <source>
        <dbReference type="EMBL" id="KAA8797702.1"/>
    </source>
</evidence>
<evidence type="ECO:0000313" key="15">
    <source>
        <dbReference type="Proteomes" id="UP000324504"/>
    </source>
</evidence>
<dbReference type="Proteomes" id="UP001434419">
    <property type="component" value="Unassembled WGS sequence"/>
</dbReference>
<evidence type="ECO:0000313" key="6">
    <source>
        <dbReference type="EMBL" id="MES5149192.1"/>
    </source>
</evidence>
<reference evidence="5 10" key="1">
    <citation type="journal article" date="2016" name="Microbiology (Mosc.)">
        <title>Comparison of Lactobacillus crispatus isolates from Lactobacillus-dominated vaginal microbiomes with isolates from microbiomes containing bacterial vaginosis-associated bacteria.</title>
        <authorList>
            <person name="Abdelmaksoud A.A."/>
            <person name="Koparde V.N."/>
            <person name="Sheth N.U."/>
            <person name="Serrano M.G."/>
            <person name="Glascock A.L."/>
            <person name="Fettweis J.M."/>
            <person name="Strauss Iii J.F."/>
            <person name="Buck G.A."/>
            <person name="Jefferson K.K."/>
        </authorList>
    </citation>
    <scope>NUCLEOTIDE SEQUENCE [LARGE SCALE GENOMIC DNA]</scope>
    <source>
        <strain evidence="5 10">VMC3</strain>
    </source>
</reference>
<dbReference type="EMBL" id="LJGP01000026">
    <property type="protein sequence ID" value="KWU03428.1"/>
    <property type="molecule type" value="Genomic_DNA"/>
</dbReference>
<dbReference type="Proteomes" id="UP000235119">
    <property type="component" value="Unassembled WGS sequence"/>
</dbReference>
<dbReference type="RefSeq" id="WP_005720258.1">
    <property type="nucleotide sequence ID" value="NZ_AP025162.1"/>
</dbReference>
<dbReference type="EMBL" id="PKIW01000034">
    <property type="protein sequence ID" value="PLT10982.1"/>
    <property type="molecule type" value="Genomic_DNA"/>
</dbReference>
<dbReference type="Pfam" id="PF01243">
    <property type="entry name" value="PNPOx_N"/>
    <property type="match status" value="1"/>
</dbReference>
<reference evidence="2" key="6">
    <citation type="journal article" date="2021" name="PeerJ">
        <title>Extensive microbial diversity within the chicken gut microbiome revealed by metagenomics and culture.</title>
        <authorList>
            <person name="Gilroy R."/>
            <person name="Ravi A."/>
            <person name="Getino M."/>
            <person name="Pursley I."/>
            <person name="Horton D.L."/>
            <person name="Alikhan N.F."/>
            <person name="Baker D."/>
            <person name="Gharbi K."/>
            <person name="Hall N."/>
            <person name="Watson M."/>
            <person name="Adriaenssens E.M."/>
            <person name="Foster-Nyarko E."/>
            <person name="Jarju S."/>
            <person name="Secka A."/>
            <person name="Antonio M."/>
            <person name="Oren A."/>
            <person name="Chaudhuri R.R."/>
            <person name="La Ragione R."/>
            <person name="Hildebrand F."/>
            <person name="Pallen M.J."/>
        </authorList>
    </citation>
    <scope>NUCLEOTIDE SEQUENCE</scope>
    <source>
        <strain evidence="2">CHK194-22301</strain>
    </source>
</reference>
<organism evidence="5 10">
    <name type="scientific">Lactobacillus crispatus</name>
    <dbReference type="NCBI Taxonomy" id="47770"/>
    <lineage>
        <taxon>Bacteria</taxon>
        <taxon>Bacillati</taxon>
        <taxon>Bacillota</taxon>
        <taxon>Bacilli</taxon>
        <taxon>Lactobacillales</taxon>
        <taxon>Lactobacillaceae</taxon>
        <taxon>Lactobacillus</taxon>
    </lineage>
</organism>
<dbReference type="SUPFAM" id="SSF50475">
    <property type="entry name" value="FMN-binding split barrel"/>
    <property type="match status" value="1"/>
</dbReference>
<dbReference type="AlphaFoldDB" id="A0A109DHZ4"/>
<evidence type="ECO:0000313" key="5">
    <source>
        <dbReference type="EMBL" id="KWU03428.1"/>
    </source>
</evidence>
<dbReference type="InterPro" id="IPR011576">
    <property type="entry name" value="Pyridox_Oxase_N"/>
</dbReference>
<proteinExistence type="predicted"/>
<evidence type="ECO:0000313" key="4">
    <source>
        <dbReference type="EMBL" id="KAA8811830.1"/>
    </source>
</evidence>
<dbReference type="PATRIC" id="fig|47770.28.peg.918"/>
<dbReference type="Gene3D" id="2.30.110.10">
    <property type="entry name" value="Electron Transport, Fmn-binding Protein, Chain A"/>
    <property type="match status" value="1"/>
</dbReference>
<dbReference type="InterPro" id="IPR012349">
    <property type="entry name" value="Split_barrel_FMN-bd"/>
</dbReference>
<dbReference type="Proteomes" id="UP000198437">
    <property type="component" value="Unassembled WGS sequence"/>
</dbReference>
<evidence type="ECO:0000313" key="16">
    <source>
        <dbReference type="Proteomes" id="UP001434419"/>
    </source>
</evidence>
<dbReference type="EMBL" id="VUAV01000073">
    <property type="protein sequence ID" value="KAA8811830.1"/>
    <property type="molecule type" value="Genomic_DNA"/>
</dbReference>
<sequence>MRQHVPELDRNLSNDEFLDLIVDCFHSVIFGTVDQNGDPHTNIIDIDFNEDGRLIFATTNQKSFYRHIKGHNKVSITALRGRETLTSIGFTLEGYVDEVSPQYLERIYKIKPQMHHIYANKTKDMNTLRAFALTPIIGSVYDLRFDHVFQKQFDFVNVPSKMQVEILE</sequence>
<dbReference type="Proteomes" id="UP000324504">
    <property type="component" value="Unassembled WGS sequence"/>
</dbReference>
<dbReference type="EMBL" id="VUAO01000014">
    <property type="protein sequence ID" value="KAA8797702.1"/>
    <property type="molecule type" value="Genomic_DNA"/>
</dbReference>
<evidence type="ECO:0000313" key="10">
    <source>
        <dbReference type="Proteomes" id="UP000067598"/>
    </source>
</evidence>
<name>A0A109DHZ4_9LACO</name>
<evidence type="ECO:0000313" key="7">
    <source>
        <dbReference type="EMBL" id="OXC22230.1"/>
    </source>
</evidence>
<reference evidence="6" key="8">
    <citation type="submission" date="2024-06" db="EMBL/GenBank/DDBJ databases">
        <title>Vaginal Lactobacillus fatty acid response mechanisms reveal a metabolite-targeted strategy for bacterial vaginosis treatment.</title>
        <authorList>
            <person name="Zhu M."/>
            <person name="Blainey P.C."/>
            <person name="Bloom S.M."/>
            <person name="Kwon D.S."/>
        </authorList>
    </citation>
    <scope>NUCLEOTIDE SEQUENCE</scope>
    <source>
        <strain evidence="6">194_F1_1</strain>
    </source>
</reference>
<dbReference type="Proteomes" id="UP000784793">
    <property type="component" value="Unassembled WGS sequence"/>
</dbReference>
<dbReference type="EMBL" id="SCLX01000065">
    <property type="protein sequence ID" value="RXF56975.1"/>
    <property type="molecule type" value="Genomic_DNA"/>
</dbReference>
<evidence type="ECO:0000313" key="11">
    <source>
        <dbReference type="Proteomes" id="UP000198437"/>
    </source>
</evidence>
<keyword evidence="16" id="KW-1185">Reference proteome</keyword>